<evidence type="ECO:0000313" key="2">
    <source>
        <dbReference type="EnsemblPlants" id="MELO3C017606.2.1"/>
    </source>
</evidence>
<dbReference type="EnsemblPlants" id="MELO3C017606.2.1">
    <property type="protein sequence ID" value="MELO3C017606.2.1"/>
    <property type="gene ID" value="MELO3C017606.2"/>
</dbReference>
<dbReference type="PANTHER" id="PTHR35754:SF2">
    <property type="entry name" value="ATP SYNTHASE SUBUNIT B"/>
    <property type="match status" value="1"/>
</dbReference>
<dbReference type="Gramene" id="MELO3C017606.2.1">
    <property type="protein sequence ID" value="MELO3C017606.2.1"/>
    <property type="gene ID" value="MELO3C017606.2"/>
</dbReference>
<proteinExistence type="predicted"/>
<accession>A0A9I9DFH3</accession>
<feature type="region of interest" description="Disordered" evidence="1">
    <location>
        <begin position="153"/>
        <end position="223"/>
    </location>
</feature>
<feature type="compositionally biased region" description="Basic and acidic residues" evidence="1">
    <location>
        <begin position="204"/>
        <end position="213"/>
    </location>
</feature>
<organism evidence="2">
    <name type="scientific">Cucumis melo</name>
    <name type="common">Muskmelon</name>
    <dbReference type="NCBI Taxonomy" id="3656"/>
    <lineage>
        <taxon>Eukaryota</taxon>
        <taxon>Viridiplantae</taxon>
        <taxon>Streptophyta</taxon>
        <taxon>Embryophyta</taxon>
        <taxon>Tracheophyta</taxon>
        <taxon>Spermatophyta</taxon>
        <taxon>Magnoliopsida</taxon>
        <taxon>eudicotyledons</taxon>
        <taxon>Gunneridae</taxon>
        <taxon>Pentapetalae</taxon>
        <taxon>rosids</taxon>
        <taxon>fabids</taxon>
        <taxon>Cucurbitales</taxon>
        <taxon>Cucurbitaceae</taxon>
        <taxon>Benincaseae</taxon>
        <taxon>Cucumis</taxon>
    </lineage>
</organism>
<reference evidence="2" key="1">
    <citation type="submission" date="2023-03" db="UniProtKB">
        <authorList>
            <consortium name="EnsemblPlants"/>
        </authorList>
    </citation>
    <scope>IDENTIFICATION</scope>
</reference>
<sequence length="430" mass="49997">MENTLQPYCDDKLDFGFSQNYCGEMAMVGLDAMQRANSTLEDFTAGISSPTHWNLRFRSKKEILDLARVSVRWLHGVKIEKWYKVSKLKLESFRSYFMFHGMDANKPQSVFKYFPILSFTESYIYQNEETSSECGVNINTHFLKGSMFGELNERSTERRRLKRREGEEKKKGRREEEEQKKEEMKQEREEKKDKRRKKKKEKKKKGEEENKGGERRHKNKKELDTLNEKIVLGGFAFGESQETNEKSTKILSAIKSDPLRPLINLFKSHGLLTDRLVHELRSGEEYWALERDLCGALASNGKGLLVLMLIPTILFRSLLKIVLNLLLYQLRGQKDDVLENNFNILRMFVRMYGASAPTALAKYVSEAEEKYDKLLKALDPHLSSLYQRRCEEATKEGGKVSAHRFGSWSIPPLIRDEESFRASVMSNIQT</sequence>
<feature type="compositionally biased region" description="Basic residues" evidence="1">
    <location>
        <begin position="193"/>
        <end position="203"/>
    </location>
</feature>
<dbReference type="PANTHER" id="PTHR35754">
    <property type="entry name" value="ATP SYNTHASE SUBUNIT B"/>
    <property type="match status" value="1"/>
</dbReference>
<feature type="compositionally biased region" description="Basic and acidic residues" evidence="1">
    <location>
        <begin position="153"/>
        <end position="192"/>
    </location>
</feature>
<dbReference type="AlphaFoldDB" id="A0A9I9DFH3"/>
<name>A0A9I9DFH3_CUCME</name>
<protein>
    <submittedName>
        <fullName evidence="2">Uncharacterized protein</fullName>
    </submittedName>
</protein>
<evidence type="ECO:0000256" key="1">
    <source>
        <dbReference type="SAM" id="MobiDB-lite"/>
    </source>
</evidence>